<proteinExistence type="predicted"/>
<dbReference type="PROSITE" id="PS50005">
    <property type="entry name" value="TPR"/>
    <property type="match status" value="1"/>
</dbReference>
<dbReference type="AlphaFoldDB" id="A0A2N4U8G1"/>
<name>A0A2N4U8G1_9BURK</name>
<dbReference type="EMBL" id="PDNW01000002">
    <property type="protein sequence ID" value="PLC51300.1"/>
    <property type="molecule type" value="Genomic_DNA"/>
</dbReference>
<evidence type="ECO:0000313" key="3">
    <source>
        <dbReference type="EMBL" id="PLC51300.1"/>
    </source>
</evidence>
<comment type="caution">
    <text evidence="3">The sequence shown here is derived from an EMBL/GenBank/DDBJ whole genome shotgun (WGS) entry which is preliminary data.</text>
</comment>
<feature type="repeat" description="TPR" evidence="1">
    <location>
        <begin position="119"/>
        <end position="152"/>
    </location>
</feature>
<evidence type="ECO:0000256" key="2">
    <source>
        <dbReference type="SAM" id="MobiDB-lite"/>
    </source>
</evidence>
<protein>
    <recommendedName>
        <fullName evidence="5">Tetratricopeptide repeat protein</fullName>
    </recommendedName>
</protein>
<evidence type="ECO:0008006" key="5">
    <source>
        <dbReference type="Google" id="ProtNLM"/>
    </source>
</evidence>
<dbReference type="OrthoDB" id="5294075at2"/>
<evidence type="ECO:0000256" key="1">
    <source>
        <dbReference type="PROSITE-ProRule" id="PRU00339"/>
    </source>
</evidence>
<dbReference type="SMART" id="SM00028">
    <property type="entry name" value="TPR"/>
    <property type="match status" value="2"/>
</dbReference>
<dbReference type="InterPro" id="IPR019734">
    <property type="entry name" value="TPR_rpt"/>
</dbReference>
<evidence type="ECO:0000313" key="4">
    <source>
        <dbReference type="Proteomes" id="UP000234190"/>
    </source>
</evidence>
<dbReference type="InterPro" id="IPR011990">
    <property type="entry name" value="TPR-like_helical_dom_sf"/>
</dbReference>
<dbReference type="Proteomes" id="UP000234190">
    <property type="component" value="Unassembled WGS sequence"/>
</dbReference>
<dbReference type="SUPFAM" id="SSF48452">
    <property type="entry name" value="TPR-like"/>
    <property type="match status" value="1"/>
</dbReference>
<reference evidence="3 4" key="1">
    <citation type="submission" date="2017-10" db="EMBL/GenBank/DDBJ databases">
        <title>Two draft genome sequences of Pusillimonas sp. strains isolated from a nitrate- and radionuclide-contaminated groundwater in Russia.</title>
        <authorList>
            <person name="Grouzdev D.S."/>
            <person name="Tourova T.P."/>
            <person name="Goeva M.A."/>
            <person name="Babich T.L."/>
            <person name="Sokolova D.S."/>
            <person name="Abdullin R."/>
            <person name="Poltaraus A.B."/>
            <person name="Toshchakov S.V."/>
            <person name="Nazina T.N."/>
        </authorList>
    </citation>
    <scope>NUCLEOTIDE SEQUENCE [LARGE SCALE GENOMIC DNA]</scope>
    <source>
        <strain evidence="3 4">JR1/69-3-13</strain>
    </source>
</reference>
<organism evidence="3 4">
    <name type="scientific">Pollutimonas subterranea</name>
    <dbReference type="NCBI Taxonomy" id="2045210"/>
    <lineage>
        <taxon>Bacteria</taxon>
        <taxon>Pseudomonadati</taxon>
        <taxon>Pseudomonadota</taxon>
        <taxon>Betaproteobacteria</taxon>
        <taxon>Burkholderiales</taxon>
        <taxon>Alcaligenaceae</taxon>
        <taxon>Pollutimonas</taxon>
    </lineage>
</organism>
<keyword evidence="4" id="KW-1185">Reference proteome</keyword>
<dbReference type="Gene3D" id="1.25.40.10">
    <property type="entry name" value="Tetratricopeptide repeat domain"/>
    <property type="match status" value="1"/>
</dbReference>
<keyword evidence="1" id="KW-0802">TPR repeat</keyword>
<feature type="region of interest" description="Disordered" evidence="2">
    <location>
        <begin position="1"/>
        <end position="20"/>
    </location>
</feature>
<gene>
    <name evidence="3" type="ORF">CR159_03470</name>
</gene>
<accession>A0A2N4U8G1</accession>
<sequence>MARQSLSANEKLFNDEPPPEGGWKGLARLLEAITPSVDTDIPLTPSQITSRISAMIDRGEAREALQIIDKRAAQLDAQADLGSDVQLMFLRGRALAALGRQAEAIELYLTMTTLYPELPEPWNNLASEYVKQGKLEMAQDALAMALSANPNYATARANMGDVQLMLARQSFQSAAQLGIGDAGGKAQATAELLNNNR</sequence>
<dbReference type="Pfam" id="PF13181">
    <property type="entry name" value="TPR_8"/>
    <property type="match status" value="2"/>
</dbReference>